<comment type="function">
    <text evidence="8">Probably a riboflavin-binding protein that interacts with the energy-coupling factor (ECF) ABC-transporter complex.</text>
</comment>
<feature type="transmembrane region" description="Helical" evidence="9">
    <location>
        <begin position="50"/>
        <end position="74"/>
    </location>
</feature>
<keyword evidence="5 9" id="KW-0812">Transmembrane</keyword>
<sequence length="185" mass="20142">MNTNHSTNRPTKNGWSTARIALYALFVALGITLSFFAIPFPPLPFLKYDFSGVICLIAAFAYGPAAGVTVSILTYVPHLLSNPVGALMNMAVMILFSLTATLIYQRNKTRPRAALGLVVGGILATILALLLNLVVTPLYYHVNVMQYVGMIIPFYLPFNLAKMGLDAVITFLCYKPVSLLAKKAL</sequence>
<evidence type="ECO:0000256" key="4">
    <source>
        <dbReference type="ARBA" id="ARBA00022475"/>
    </source>
</evidence>
<dbReference type="PANTHER" id="PTHR38438:SF1">
    <property type="entry name" value="RIBOFLAVIN TRANSPORTER RIBU"/>
    <property type="match status" value="1"/>
</dbReference>
<keyword evidence="11" id="KW-1185">Reference proteome</keyword>
<organism evidence="10 11">
    <name type="scientific">Parascardovia denticolens DSM 10105 = JCM 12538</name>
    <dbReference type="NCBI Taxonomy" id="864564"/>
    <lineage>
        <taxon>Bacteria</taxon>
        <taxon>Bacillati</taxon>
        <taxon>Actinomycetota</taxon>
        <taxon>Actinomycetes</taxon>
        <taxon>Bifidobacteriales</taxon>
        <taxon>Bifidobacteriaceae</taxon>
        <taxon>Parascardovia</taxon>
    </lineage>
</organism>
<evidence type="ECO:0000256" key="2">
    <source>
        <dbReference type="ARBA" id="ARBA00005540"/>
    </source>
</evidence>
<evidence type="ECO:0000256" key="9">
    <source>
        <dbReference type="SAM" id="Phobius"/>
    </source>
</evidence>
<keyword evidence="7 8" id="KW-0472">Membrane</keyword>
<dbReference type="InterPro" id="IPR025720">
    <property type="entry name" value="RibU"/>
</dbReference>
<dbReference type="InterPro" id="IPR024529">
    <property type="entry name" value="ECF_trnsprt_substrate-spec"/>
</dbReference>
<protein>
    <recommendedName>
        <fullName evidence="8">Riboflavin transporter</fullName>
    </recommendedName>
</protein>
<name>E6K185_PARDN</name>
<proteinExistence type="inferred from homology"/>
<comment type="caution">
    <text evidence="10">The sequence shown here is derived from an EMBL/GenBank/DDBJ whole genome shotgun (WGS) entry which is preliminary data.</text>
</comment>
<feature type="transmembrane region" description="Helical" evidence="9">
    <location>
        <begin position="20"/>
        <end position="38"/>
    </location>
</feature>
<evidence type="ECO:0000256" key="5">
    <source>
        <dbReference type="ARBA" id="ARBA00022692"/>
    </source>
</evidence>
<keyword evidence="3 8" id="KW-0813">Transport</keyword>
<comment type="similarity">
    <text evidence="2 8">Belongs to the prokaryotic riboflavin transporter (P-RFT) (TC 2.A.87) family.</text>
</comment>
<dbReference type="PIRSF" id="PIRSF037778">
    <property type="entry name" value="UCP037778_transp_RibU"/>
    <property type="match status" value="1"/>
</dbReference>
<gene>
    <name evidence="10" type="ORF">HMPREF0620_0571</name>
</gene>
<reference evidence="10 11" key="1">
    <citation type="submission" date="2010-12" db="EMBL/GenBank/DDBJ databases">
        <authorList>
            <person name="Muzny D."/>
            <person name="Qin X."/>
            <person name="Buhay C."/>
            <person name="Dugan-Rocha S."/>
            <person name="Ding Y."/>
            <person name="Chen G."/>
            <person name="Hawes A."/>
            <person name="Holder M."/>
            <person name="Jhangiani S."/>
            <person name="Johnson A."/>
            <person name="Khan Z."/>
            <person name="Li Z."/>
            <person name="Liu W."/>
            <person name="Liu X."/>
            <person name="Perez L."/>
            <person name="Shen H."/>
            <person name="Wang Q."/>
            <person name="Watt J."/>
            <person name="Xi L."/>
            <person name="Xin Y."/>
            <person name="Zhou J."/>
            <person name="Deng J."/>
            <person name="Jiang H."/>
            <person name="Liu Y."/>
            <person name="Qu J."/>
            <person name="Song X.-Z."/>
            <person name="Zhang L."/>
            <person name="Villasana D."/>
            <person name="Johnson A."/>
            <person name="Liu J."/>
            <person name="Liyanage D."/>
            <person name="Lorensuhewa L."/>
            <person name="Robinson T."/>
            <person name="Song A."/>
            <person name="Song B.-B."/>
            <person name="Dinh H."/>
            <person name="Thornton R."/>
            <person name="Coyle M."/>
            <person name="Francisco L."/>
            <person name="Jackson L."/>
            <person name="Javaid M."/>
            <person name="Korchina V."/>
            <person name="Kovar C."/>
            <person name="Mata R."/>
            <person name="Mathew T."/>
            <person name="Ngo R."/>
            <person name="Nguyen L."/>
            <person name="Nguyen N."/>
            <person name="Okwuonu G."/>
            <person name="Ongeri F."/>
            <person name="Pham C."/>
            <person name="Simmons D."/>
            <person name="Wilczek-Boney K."/>
            <person name="Hale W."/>
            <person name="Jakkamsetti A."/>
            <person name="Pham P."/>
            <person name="Ruth R."/>
            <person name="San Lucas F."/>
            <person name="Warren J."/>
            <person name="Zhang J."/>
            <person name="Zhao Z."/>
            <person name="Zhou C."/>
            <person name="Zhu D."/>
            <person name="Lee S."/>
            <person name="Bess C."/>
            <person name="Blankenburg K."/>
            <person name="Forbes L."/>
            <person name="Fu Q."/>
            <person name="Gubbala S."/>
            <person name="Hirani K."/>
            <person name="Jayaseelan J.C."/>
            <person name="Lara F."/>
            <person name="Munidasa M."/>
            <person name="Palculict T."/>
            <person name="Patil S."/>
            <person name="Pu L.-L."/>
            <person name="Saada N."/>
            <person name="Tang L."/>
            <person name="Weissenberger G."/>
            <person name="Zhu Y."/>
            <person name="Hemphill L."/>
            <person name="Shang Y."/>
            <person name="Youmans B."/>
            <person name="Ayvaz T."/>
            <person name="Ross M."/>
            <person name="Santibanez J."/>
            <person name="Aqrawi P."/>
            <person name="Gross S."/>
            <person name="Joshi V."/>
            <person name="Fowler G."/>
            <person name="Nazareth L."/>
            <person name="Reid J."/>
            <person name="Worley K."/>
            <person name="Petrosino J."/>
            <person name="Highlander S."/>
            <person name="Gibbs R."/>
        </authorList>
    </citation>
    <scope>NUCLEOTIDE SEQUENCE [LARGE SCALE GENOMIC DNA]</scope>
    <source>
        <strain evidence="10 11">DSM 10105</strain>
    </source>
</reference>
<evidence type="ECO:0000313" key="11">
    <source>
        <dbReference type="Proteomes" id="UP000004946"/>
    </source>
</evidence>
<evidence type="ECO:0000313" key="10">
    <source>
        <dbReference type="EMBL" id="EFT83566.1"/>
    </source>
</evidence>
<feature type="transmembrane region" description="Helical" evidence="9">
    <location>
        <begin position="86"/>
        <end position="104"/>
    </location>
</feature>
<dbReference type="Gene3D" id="1.10.1760.20">
    <property type="match status" value="1"/>
</dbReference>
<accession>E6K185</accession>
<dbReference type="PANTHER" id="PTHR38438">
    <property type="entry name" value="RIBOFLAVIN TRANSPORTER RIBU"/>
    <property type="match status" value="1"/>
</dbReference>
<dbReference type="KEGG" id="pdo:PSDT_1047"/>
<dbReference type="Proteomes" id="UP000004946">
    <property type="component" value="Chromosome"/>
</dbReference>
<dbReference type="GO" id="GO:0005886">
    <property type="term" value="C:plasma membrane"/>
    <property type="evidence" value="ECO:0007669"/>
    <property type="project" value="UniProtKB-SubCell"/>
</dbReference>
<dbReference type="RefSeq" id="WP_006288964.1">
    <property type="nucleotide sequence ID" value="NZ_AP012333.1"/>
</dbReference>
<evidence type="ECO:0000256" key="3">
    <source>
        <dbReference type="ARBA" id="ARBA00022448"/>
    </source>
</evidence>
<dbReference type="GO" id="GO:0032217">
    <property type="term" value="F:riboflavin transmembrane transporter activity"/>
    <property type="evidence" value="ECO:0007669"/>
    <property type="project" value="UniProtKB-UniRule"/>
</dbReference>
<dbReference type="eggNOG" id="COG3601">
    <property type="taxonomic scope" value="Bacteria"/>
</dbReference>
<keyword evidence="6 9" id="KW-1133">Transmembrane helix</keyword>
<comment type="subcellular location">
    <subcellularLocation>
        <location evidence="1">Cell membrane</location>
        <topology evidence="1">Multi-pass membrane protein</topology>
    </subcellularLocation>
</comment>
<dbReference type="HOGENOM" id="CLU_086673_0_0_11"/>
<dbReference type="AlphaFoldDB" id="E6K185"/>
<feature type="transmembrane region" description="Helical" evidence="9">
    <location>
        <begin position="116"/>
        <end position="140"/>
    </location>
</feature>
<dbReference type="Pfam" id="PF12822">
    <property type="entry name" value="ECF_trnsprt"/>
    <property type="match status" value="1"/>
</dbReference>
<evidence type="ECO:0000256" key="7">
    <source>
        <dbReference type="ARBA" id="ARBA00023136"/>
    </source>
</evidence>
<keyword evidence="4 8" id="KW-1003">Cell membrane</keyword>
<evidence type="ECO:0000256" key="6">
    <source>
        <dbReference type="ARBA" id="ARBA00022989"/>
    </source>
</evidence>
<feature type="transmembrane region" description="Helical" evidence="9">
    <location>
        <begin position="152"/>
        <end position="174"/>
    </location>
</feature>
<dbReference type="EMBL" id="AEON01000001">
    <property type="protein sequence ID" value="EFT83566.1"/>
    <property type="molecule type" value="Genomic_DNA"/>
</dbReference>
<evidence type="ECO:0000256" key="1">
    <source>
        <dbReference type="ARBA" id="ARBA00004651"/>
    </source>
</evidence>
<dbReference type="PATRIC" id="fig|864564.6.peg.1137"/>
<evidence type="ECO:0000256" key="8">
    <source>
        <dbReference type="PIRNR" id="PIRNR037778"/>
    </source>
</evidence>